<feature type="region of interest" description="Disordered" evidence="1">
    <location>
        <begin position="21"/>
        <end position="45"/>
    </location>
</feature>
<gene>
    <name evidence="2" type="ORF">GCM10009827_061730</name>
</gene>
<protein>
    <submittedName>
        <fullName evidence="2">Uncharacterized protein</fullName>
    </submittedName>
</protein>
<evidence type="ECO:0000313" key="3">
    <source>
        <dbReference type="Proteomes" id="UP001501470"/>
    </source>
</evidence>
<comment type="caution">
    <text evidence="2">The sequence shown here is derived from an EMBL/GenBank/DDBJ whole genome shotgun (WGS) entry which is preliminary data.</text>
</comment>
<dbReference type="EMBL" id="BAAAQD010000013">
    <property type="protein sequence ID" value="GAA1535159.1"/>
    <property type="molecule type" value="Genomic_DNA"/>
</dbReference>
<reference evidence="2 3" key="1">
    <citation type="journal article" date="2019" name="Int. J. Syst. Evol. Microbiol.">
        <title>The Global Catalogue of Microorganisms (GCM) 10K type strain sequencing project: providing services to taxonomists for standard genome sequencing and annotation.</title>
        <authorList>
            <consortium name="The Broad Institute Genomics Platform"/>
            <consortium name="The Broad Institute Genome Sequencing Center for Infectious Disease"/>
            <person name="Wu L."/>
            <person name="Ma J."/>
        </authorList>
    </citation>
    <scope>NUCLEOTIDE SEQUENCE [LARGE SCALE GENOMIC DNA]</scope>
    <source>
        <strain evidence="2 3">JCM 15933</strain>
    </source>
</reference>
<keyword evidence="3" id="KW-1185">Reference proteome</keyword>
<sequence>MLLTTLTGSLTNQRYSAWPAGTRAPASRLTTAEPLPQPVEEERWDHYDPAESCQRLPRLAAMFPQAGPSQATPEAAQASLMQAKEGLERQLAESGRTLADFFRGVPPRTP</sequence>
<organism evidence="2 3">
    <name type="scientific">Dactylosporangium maewongense</name>
    <dbReference type="NCBI Taxonomy" id="634393"/>
    <lineage>
        <taxon>Bacteria</taxon>
        <taxon>Bacillati</taxon>
        <taxon>Actinomycetota</taxon>
        <taxon>Actinomycetes</taxon>
        <taxon>Micromonosporales</taxon>
        <taxon>Micromonosporaceae</taxon>
        <taxon>Dactylosporangium</taxon>
    </lineage>
</organism>
<proteinExistence type="predicted"/>
<name>A0ABN2B9C1_9ACTN</name>
<evidence type="ECO:0000256" key="1">
    <source>
        <dbReference type="SAM" id="MobiDB-lite"/>
    </source>
</evidence>
<dbReference type="Proteomes" id="UP001501470">
    <property type="component" value="Unassembled WGS sequence"/>
</dbReference>
<accession>A0ABN2B9C1</accession>
<evidence type="ECO:0000313" key="2">
    <source>
        <dbReference type="EMBL" id="GAA1535159.1"/>
    </source>
</evidence>